<evidence type="ECO:0000313" key="2">
    <source>
        <dbReference type="Proteomes" id="UP000666240"/>
    </source>
</evidence>
<dbReference type="AlphaFoldDB" id="A0A8J7UIY6"/>
<keyword evidence="2" id="KW-1185">Reference proteome</keyword>
<dbReference type="EMBL" id="JAGIYY010000001">
    <property type="protein sequence ID" value="MBP0438134.1"/>
    <property type="molecule type" value="Genomic_DNA"/>
</dbReference>
<comment type="caution">
    <text evidence="1">The sequence shown here is derived from an EMBL/GenBank/DDBJ whole genome shotgun (WGS) entry which is preliminary data.</text>
</comment>
<reference evidence="1" key="1">
    <citation type="submission" date="2021-03" db="EMBL/GenBank/DDBJ databases">
        <title>Genome sequencing and assembly of Tianweitania sediminis.</title>
        <authorList>
            <person name="Chhetri G."/>
        </authorList>
    </citation>
    <scope>NUCLEOTIDE SEQUENCE</scope>
    <source>
        <strain evidence="1">Z8</strain>
    </source>
</reference>
<sequence>MTNEAFDKPVAVSVGLGFKREIATLDEMHEFLSECSAGSRGPLREAALQACSAARKSGASVALARKALIAFASARGILWDDDEVEPMVASTALRQAVNGYAA</sequence>
<dbReference type="Pfam" id="PF06169">
    <property type="entry name" value="DUF982"/>
    <property type="match status" value="1"/>
</dbReference>
<accession>A0A8J7UIY6</accession>
<evidence type="ECO:0000313" key="1">
    <source>
        <dbReference type="EMBL" id="MBP0438134.1"/>
    </source>
</evidence>
<dbReference type="Proteomes" id="UP000666240">
    <property type="component" value="Unassembled WGS sequence"/>
</dbReference>
<proteinExistence type="predicted"/>
<name>A0A8J7UIY6_9HYPH</name>
<organism evidence="1 2">
    <name type="scientific">Tianweitania sediminis</name>
    <dbReference type="NCBI Taxonomy" id="1502156"/>
    <lineage>
        <taxon>Bacteria</taxon>
        <taxon>Pseudomonadati</taxon>
        <taxon>Pseudomonadota</taxon>
        <taxon>Alphaproteobacteria</taxon>
        <taxon>Hyphomicrobiales</taxon>
        <taxon>Phyllobacteriaceae</taxon>
        <taxon>Tianweitania</taxon>
    </lineage>
</organism>
<gene>
    <name evidence="1" type="ORF">J5Y06_05705</name>
</gene>
<protein>
    <submittedName>
        <fullName evidence="1">DUF982 domain-containing protein</fullName>
    </submittedName>
</protein>
<dbReference type="Gene3D" id="6.10.250.730">
    <property type="match status" value="1"/>
</dbReference>
<dbReference type="InterPro" id="IPR010385">
    <property type="entry name" value="DUF982"/>
</dbReference>